<dbReference type="PANTHER" id="PTHR31694">
    <property type="entry name" value="DESICCATION-LIKE PROTEIN"/>
    <property type="match status" value="1"/>
</dbReference>
<accession>A0AAV9BTQ4</accession>
<comment type="caution">
    <text evidence="1">The sequence shown here is derived from an EMBL/GenBank/DDBJ whole genome shotgun (WGS) entry which is preliminary data.</text>
</comment>
<evidence type="ECO:0000313" key="1">
    <source>
        <dbReference type="EMBL" id="KAK1279781.1"/>
    </source>
</evidence>
<gene>
    <name evidence="1" type="ORF">QJS04_geneDACA011610</name>
</gene>
<reference evidence="1" key="2">
    <citation type="submission" date="2023-06" db="EMBL/GenBank/DDBJ databases">
        <authorList>
            <person name="Ma L."/>
            <person name="Liu K.-W."/>
            <person name="Li Z."/>
            <person name="Hsiao Y.-Y."/>
            <person name="Qi Y."/>
            <person name="Fu T."/>
            <person name="Tang G."/>
            <person name="Zhang D."/>
            <person name="Sun W.-H."/>
            <person name="Liu D.-K."/>
            <person name="Li Y."/>
            <person name="Chen G.-Z."/>
            <person name="Liu X.-D."/>
            <person name="Liao X.-Y."/>
            <person name="Jiang Y.-T."/>
            <person name="Yu X."/>
            <person name="Hao Y."/>
            <person name="Huang J."/>
            <person name="Zhao X.-W."/>
            <person name="Ke S."/>
            <person name="Chen Y.-Y."/>
            <person name="Wu W.-L."/>
            <person name="Hsu J.-L."/>
            <person name="Lin Y.-F."/>
            <person name="Huang M.-D."/>
            <person name="Li C.-Y."/>
            <person name="Huang L."/>
            <person name="Wang Z.-W."/>
            <person name="Zhao X."/>
            <person name="Zhong W.-Y."/>
            <person name="Peng D.-H."/>
            <person name="Ahmad S."/>
            <person name="Lan S."/>
            <person name="Zhang J.-S."/>
            <person name="Tsai W.-C."/>
            <person name="Van De Peer Y."/>
            <person name="Liu Z.-J."/>
        </authorList>
    </citation>
    <scope>NUCLEOTIDE SEQUENCE</scope>
    <source>
        <strain evidence="1">SCP</strain>
        <tissue evidence="1">Leaves</tissue>
    </source>
</reference>
<dbReference type="EMBL" id="JAUJYN010000001">
    <property type="protein sequence ID" value="KAK1279781.1"/>
    <property type="molecule type" value="Genomic_DNA"/>
</dbReference>
<dbReference type="InterPro" id="IPR052965">
    <property type="entry name" value="Pigment-catalase-like"/>
</dbReference>
<dbReference type="Proteomes" id="UP001179952">
    <property type="component" value="Unassembled WGS sequence"/>
</dbReference>
<proteinExistence type="predicted"/>
<sequence length="112" mass="12192">MHAQLLAGLLGVKSGQDAYIRGWLYERAEQQFTNRLSALRNGLAGFGTKDERLTVPPELGAERRTSSNVLSADADSLSYGRTPAEILRTVYGTGDERWPGGFYPNGGNGRDC</sequence>
<name>A0AAV9BTQ4_ACOGR</name>
<dbReference type="AlphaFoldDB" id="A0AAV9BTQ4"/>
<protein>
    <submittedName>
        <fullName evidence="1">Uncharacterized protein</fullName>
    </submittedName>
</protein>
<keyword evidence="2" id="KW-1185">Reference proteome</keyword>
<organism evidence="1 2">
    <name type="scientific">Acorus gramineus</name>
    <name type="common">Dwarf sweet flag</name>
    <dbReference type="NCBI Taxonomy" id="55184"/>
    <lineage>
        <taxon>Eukaryota</taxon>
        <taxon>Viridiplantae</taxon>
        <taxon>Streptophyta</taxon>
        <taxon>Embryophyta</taxon>
        <taxon>Tracheophyta</taxon>
        <taxon>Spermatophyta</taxon>
        <taxon>Magnoliopsida</taxon>
        <taxon>Liliopsida</taxon>
        <taxon>Acoraceae</taxon>
        <taxon>Acorus</taxon>
    </lineage>
</organism>
<reference evidence="1" key="1">
    <citation type="journal article" date="2023" name="Nat. Commun.">
        <title>Diploid and tetraploid genomes of Acorus and the evolution of monocots.</title>
        <authorList>
            <person name="Ma L."/>
            <person name="Liu K.W."/>
            <person name="Li Z."/>
            <person name="Hsiao Y.Y."/>
            <person name="Qi Y."/>
            <person name="Fu T."/>
            <person name="Tang G.D."/>
            <person name="Zhang D."/>
            <person name="Sun W.H."/>
            <person name="Liu D.K."/>
            <person name="Li Y."/>
            <person name="Chen G.Z."/>
            <person name="Liu X.D."/>
            <person name="Liao X.Y."/>
            <person name="Jiang Y.T."/>
            <person name="Yu X."/>
            <person name="Hao Y."/>
            <person name="Huang J."/>
            <person name="Zhao X.W."/>
            <person name="Ke S."/>
            <person name="Chen Y.Y."/>
            <person name="Wu W.L."/>
            <person name="Hsu J.L."/>
            <person name="Lin Y.F."/>
            <person name="Huang M.D."/>
            <person name="Li C.Y."/>
            <person name="Huang L."/>
            <person name="Wang Z.W."/>
            <person name="Zhao X."/>
            <person name="Zhong W.Y."/>
            <person name="Peng D.H."/>
            <person name="Ahmad S."/>
            <person name="Lan S."/>
            <person name="Zhang J.S."/>
            <person name="Tsai W.C."/>
            <person name="Van de Peer Y."/>
            <person name="Liu Z.J."/>
        </authorList>
    </citation>
    <scope>NUCLEOTIDE SEQUENCE</scope>
    <source>
        <strain evidence="1">SCP</strain>
    </source>
</reference>
<dbReference type="PANTHER" id="PTHR31694:SF26">
    <property type="entry name" value="OS05G0151100 PROTEIN"/>
    <property type="match status" value="1"/>
</dbReference>
<evidence type="ECO:0000313" key="2">
    <source>
        <dbReference type="Proteomes" id="UP001179952"/>
    </source>
</evidence>